<dbReference type="Gene3D" id="3.40.630.30">
    <property type="match status" value="1"/>
</dbReference>
<dbReference type="Proteomes" id="UP000654345">
    <property type="component" value="Unassembled WGS sequence"/>
</dbReference>
<evidence type="ECO:0000313" key="3">
    <source>
        <dbReference type="Proteomes" id="UP000654345"/>
    </source>
</evidence>
<evidence type="ECO:0000259" key="1">
    <source>
        <dbReference type="PROSITE" id="PS51186"/>
    </source>
</evidence>
<keyword evidence="3" id="KW-1185">Reference proteome</keyword>
<dbReference type="SUPFAM" id="SSF55729">
    <property type="entry name" value="Acyl-CoA N-acyltransferases (Nat)"/>
    <property type="match status" value="1"/>
</dbReference>
<dbReference type="PANTHER" id="PTHR43441:SF11">
    <property type="entry name" value="RIBOSOMAL-PROTEIN-SERINE ACETYLTRANSFERASE"/>
    <property type="match status" value="1"/>
</dbReference>
<dbReference type="RefSeq" id="WP_201377007.1">
    <property type="nucleotide sequence ID" value="NZ_BNJG01000008.1"/>
</dbReference>
<accession>A0ABQ3V889</accession>
<feature type="domain" description="N-acetyltransferase" evidence="1">
    <location>
        <begin position="21"/>
        <end position="167"/>
    </location>
</feature>
<gene>
    <name evidence="2" type="primary">rimL_2</name>
    <name evidence="2" type="ORF">KSB_94670</name>
</gene>
<dbReference type="InterPro" id="IPR051908">
    <property type="entry name" value="Ribosomal_N-acetyltransferase"/>
</dbReference>
<proteinExistence type="predicted"/>
<dbReference type="Pfam" id="PF13302">
    <property type="entry name" value="Acetyltransf_3"/>
    <property type="match status" value="1"/>
</dbReference>
<comment type="caution">
    <text evidence="2">The sequence shown here is derived from an EMBL/GenBank/DDBJ whole genome shotgun (WGS) entry which is preliminary data.</text>
</comment>
<dbReference type="PROSITE" id="PS51186">
    <property type="entry name" value="GNAT"/>
    <property type="match status" value="1"/>
</dbReference>
<dbReference type="InterPro" id="IPR000182">
    <property type="entry name" value="GNAT_dom"/>
</dbReference>
<dbReference type="EMBL" id="BNJG01000008">
    <property type="protein sequence ID" value="GHO60992.1"/>
    <property type="molecule type" value="Genomic_DNA"/>
</dbReference>
<evidence type="ECO:0000313" key="2">
    <source>
        <dbReference type="EMBL" id="GHO60992.1"/>
    </source>
</evidence>
<reference evidence="2 3" key="1">
    <citation type="journal article" date="2021" name="Int. J. Syst. Evol. Microbiol.">
        <title>Reticulibacter mediterranei gen. nov., sp. nov., within the new family Reticulibacteraceae fam. nov., and Ktedonospora formicarum gen. nov., sp. nov., Ktedonobacter robiniae sp. nov., Dictyobacter formicarum sp. nov. and Dictyobacter arantiisoli sp. nov., belonging to the class Ktedonobacteria.</title>
        <authorList>
            <person name="Yabe S."/>
            <person name="Zheng Y."/>
            <person name="Wang C.M."/>
            <person name="Sakai Y."/>
            <person name="Abe K."/>
            <person name="Yokota A."/>
            <person name="Donadio S."/>
            <person name="Cavaletti L."/>
            <person name="Monciardini P."/>
        </authorList>
    </citation>
    <scope>NUCLEOTIDE SEQUENCE [LARGE SCALE GENOMIC DNA]</scope>
    <source>
        <strain evidence="2 3">SOSP1-30</strain>
    </source>
</reference>
<organism evidence="2 3">
    <name type="scientific">Ktedonobacter robiniae</name>
    <dbReference type="NCBI Taxonomy" id="2778365"/>
    <lineage>
        <taxon>Bacteria</taxon>
        <taxon>Bacillati</taxon>
        <taxon>Chloroflexota</taxon>
        <taxon>Ktedonobacteria</taxon>
        <taxon>Ktedonobacterales</taxon>
        <taxon>Ktedonobacteraceae</taxon>
        <taxon>Ktedonobacter</taxon>
    </lineage>
</organism>
<sequence length="185" mass="21190">MFTYDLGDGASLQILEMRHAPEFLEFVDENRAYLGEWMSWDTTMQTLEDAQNFIKRGLSRFSDDGIPWVGIWLNGRMVGGIHFSPIDPRVHSTEVGYWLGQDATGRGLMTRALKAMLHYAFDLLHVNRVGLQADVRNSRSRAVAERLGFTFEGIRRQSLEYKGQLIDIATYSLLAQEWCEQKSLP</sequence>
<protein>
    <submittedName>
        <fullName evidence="2">Ribosomal-protein-L7/L12-serine acetyltransferase</fullName>
    </submittedName>
</protein>
<dbReference type="PANTHER" id="PTHR43441">
    <property type="entry name" value="RIBOSOMAL-PROTEIN-SERINE ACETYLTRANSFERASE"/>
    <property type="match status" value="1"/>
</dbReference>
<dbReference type="InterPro" id="IPR016181">
    <property type="entry name" value="Acyl_CoA_acyltransferase"/>
</dbReference>
<name>A0ABQ3V889_9CHLR</name>